<accession>A0ABW8W454</accession>
<organism evidence="1 2">
    <name type="scientific">Pseudomonas azerbaijanorientalis</name>
    <dbReference type="NCBI Taxonomy" id="2842350"/>
    <lineage>
        <taxon>Bacteria</taxon>
        <taxon>Pseudomonadati</taxon>
        <taxon>Pseudomonadota</taxon>
        <taxon>Gammaproteobacteria</taxon>
        <taxon>Pseudomonadales</taxon>
        <taxon>Pseudomonadaceae</taxon>
        <taxon>Pseudomonas</taxon>
    </lineage>
</organism>
<proteinExistence type="predicted"/>
<gene>
    <name evidence="1" type="ORF">ACJ8NA_12550</name>
</gene>
<dbReference type="EMBL" id="JBJNUY010000005">
    <property type="protein sequence ID" value="MFL8999479.1"/>
    <property type="molecule type" value="Genomic_DNA"/>
</dbReference>
<dbReference type="Proteomes" id="UP001628646">
    <property type="component" value="Unassembled WGS sequence"/>
</dbReference>
<name>A0ABW8W454_9PSED</name>
<comment type="caution">
    <text evidence="1">The sequence shown here is derived from an EMBL/GenBank/DDBJ whole genome shotgun (WGS) entry which is preliminary data.</text>
</comment>
<sequence>MVLIQGEPTDAVEWFKVGRSIGNVRNQGADLIKPTEENGLF</sequence>
<dbReference type="RefSeq" id="WP_407800347.1">
    <property type="nucleotide sequence ID" value="NZ_JBJNUX010000004.1"/>
</dbReference>
<keyword evidence="2" id="KW-1185">Reference proteome</keyword>
<evidence type="ECO:0000313" key="2">
    <source>
        <dbReference type="Proteomes" id="UP001628646"/>
    </source>
</evidence>
<reference evidence="1 2" key="1">
    <citation type="submission" date="2024-12" db="EMBL/GenBank/DDBJ databases">
        <title>Pseudomonas species isolated from Lotus nodules promote plant growth.</title>
        <authorList>
            <person name="Yu Y.-H."/>
            <person name="Kurtenbach J."/>
            <person name="Crosbie D."/>
            <person name="Brachmann A."/>
            <person name="Marin M."/>
        </authorList>
    </citation>
    <scope>NUCLEOTIDE SEQUENCE [LARGE SCALE GENOMIC DNA]</scope>
    <source>
        <strain evidence="1 2">PLb11B</strain>
    </source>
</reference>
<protein>
    <submittedName>
        <fullName evidence="1">Uncharacterized protein</fullName>
    </submittedName>
</protein>
<evidence type="ECO:0000313" key="1">
    <source>
        <dbReference type="EMBL" id="MFL8999479.1"/>
    </source>
</evidence>